<feature type="transmembrane region" description="Helical" evidence="2">
    <location>
        <begin position="99"/>
        <end position="120"/>
    </location>
</feature>
<organism evidence="3">
    <name type="scientific">marine sediment metagenome</name>
    <dbReference type="NCBI Taxonomy" id="412755"/>
    <lineage>
        <taxon>unclassified sequences</taxon>
        <taxon>metagenomes</taxon>
        <taxon>ecological metagenomes</taxon>
    </lineage>
</organism>
<name>A0A0F9S6D6_9ZZZZ</name>
<evidence type="ECO:0000256" key="1">
    <source>
        <dbReference type="ARBA" id="ARBA00022679"/>
    </source>
</evidence>
<feature type="transmembrane region" description="Helical" evidence="2">
    <location>
        <begin position="222"/>
        <end position="246"/>
    </location>
</feature>
<dbReference type="InterPro" id="IPR000462">
    <property type="entry name" value="CDP-OH_P_trans"/>
</dbReference>
<protein>
    <recommendedName>
        <fullName evidence="4">CDP-alcohol phosphatidyltransferase C-terminal domain-containing protein</fullName>
    </recommendedName>
</protein>
<feature type="transmembrane region" description="Helical" evidence="2">
    <location>
        <begin position="132"/>
        <end position="150"/>
    </location>
</feature>
<keyword evidence="2" id="KW-1133">Transmembrane helix</keyword>
<dbReference type="InterPro" id="IPR043130">
    <property type="entry name" value="CDP-OH_PTrfase_TM_dom"/>
</dbReference>
<dbReference type="Pfam" id="PF01066">
    <property type="entry name" value="CDP-OH_P_transf"/>
    <property type="match status" value="1"/>
</dbReference>
<evidence type="ECO:0008006" key="4">
    <source>
        <dbReference type="Google" id="ProtNLM"/>
    </source>
</evidence>
<feature type="transmembrane region" description="Helical" evidence="2">
    <location>
        <begin position="162"/>
        <end position="183"/>
    </location>
</feature>
<reference evidence="3" key="1">
    <citation type="journal article" date="2015" name="Nature">
        <title>Complex archaea that bridge the gap between prokaryotes and eukaryotes.</title>
        <authorList>
            <person name="Spang A."/>
            <person name="Saw J.H."/>
            <person name="Jorgensen S.L."/>
            <person name="Zaremba-Niedzwiedzka K."/>
            <person name="Martijn J."/>
            <person name="Lind A.E."/>
            <person name="van Eijk R."/>
            <person name="Schleper C."/>
            <person name="Guy L."/>
            <person name="Ettema T.J."/>
        </authorList>
    </citation>
    <scope>NUCLEOTIDE SEQUENCE</scope>
</reference>
<keyword evidence="1" id="KW-0808">Transferase</keyword>
<dbReference type="GO" id="GO:0016780">
    <property type="term" value="F:phosphotransferase activity, for other substituted phosphate groups"/>
    <property type="evidence" value="ECO:0007669"/>
    <property type="project" value="InterPro"/>
</dbReference>
<evidence type="ECO:0000313" key="3">
    <source>
        <dbReference type="EMBL" id="KKN24873.1"/>
    </source>
</evidence>
<proteinExistence type="predicted"/>
<accession>A0A0F9S6D6</accession>
<dbReference type="PROSITE" id="PS00379">
    <property type="entry name" value="CDP_ALCOHOL_P_TRANSF"/>
    <property type="match status" value="1"/>
</dbReference>
<feature type="transmembrane region" description="Helical" evidence="2">
    <location>
        <begin position="195"/>
        <end position="216"/>
    </location>
</feature>
<keyword evidence="2" id="KW-0812">Transmembrane</keyword>
<comment type="caution">
    <text evidence="3">The sequence shown here is derived from an EMBL/GenBank/DDBJ whole genome shotgun (WGS) entry which is preliminary data.</text>
</comment>
<dbReference type="Gene3D" id="1.20.120.1760">
    <property type="match status" value="1"/>
</dbReference>
<feature type="transmembrane region" description="Helical" evidence="2">
    <location>
        <begin position="12"/>
        <end position="35"/>
    </location>
</feature>
<sequence>MSNISLLKLLKLKDYITLIGSTLGIISLICASIGGRELISLGFFLISISLGTDLIDGYIARKTQTVNEMGKELDSLSDSLTFGIAPAVLAFQAFKTGSIFDLIIIIGSICFAFGAILRLARFNLSENPGYTGLPTPISALIMIMYFYANYFYAFAQGGITEAFFPIVSYLVPLLMIFLAWINITTYLGFKEKDKLIYVLFIILAPLCPIFGIIGILNPNFLVSMIISIFFLCALIITFGLIIRGFLFQNFGKKKPTNIHNQRI</sequence>
<dbReference type="GO" id="GO:0016020">
    <property type="term" value="C:membrane"/>
    <property type="evidence" value="ECO:0007669"/>
    <property type="project" value="InterPro"/>
</dbReference>
<keyword evidence="2" id="KW-0472">Membrane</keyword>
<feature type="transmembrane region" description="Helical" evidence="2">
    <location>
        <begin position="41"/>
        <end position="61"/>
    </location>
</feature>
<dbReference type="AlphaFoldDB" id="A0A0F9S6D6"/>
<gene>
    <name evidence="3" type="ORF">LCGC14_0890490</name>
</gene>
<evidence type="ECO:0000256" key="2">
    <source>
        <dbReference type="SAM" id="Phobius"/>
    </source>
</evidence>
<dbReference type="GO" id="GO:0008654">
    <property type="term" value="P:phospholipid biosynthetic process"/>
    <property type="evidence" value="ECO:0007669"/>
    <property type="project" value="InterPro"/>
</dbReference>
<dbReference type="EMBL" id="LAZR01002849">
    <property type="protein sequence ID" value="KKN24873.1"/>
    <property type="molecule type" value="Genomic_DNA"/>
</dbReference>
<dbReference type="InterPro" id="IPR048254">
    <property type="entry name" value="CDP_ALCOHOL_P_TRANSF_CS"/>
</dbReference>